<dbReference type="EMBL" id="GG663503">
    <property type="protein sequence ID" value="EFD42506.2"/>
    <property type="molecule type" value="Genomic_DNA"/>
</dbReference>
<protein>
    <submittedName>
        <fullName evidence="2">Cold shock protein</fullName>
    </submittedName>
</protein>
<organism evidence="2 3">
    <name type="scientific">Mycobacterium tuberculosis variant africanum K85</name>
    <dbReference type="NCBI Taxonomy" id="611304"/>
    <lineage>
        <taxon>Bacteria</taxon>
        <taxon>Bacillati</taxon>
        <taxon>Actinomycetota</taxon>
        <taxon>Actinomycetes</taxon>
        <taxon>Mycobacteriales</taxon>
        <taxon>Mycobacteriaceae</taxon>
        <taxon>Mycobacterium</taxon>
        <taxon>Mycobacterium tuberculosis complex</taxon>
    </lineage>
</organism>
<sequence>ALITGVESSNPGPRVDLALPPGRRDRRP</sequence>
<feature type="region of interest" description="Disordered" evidence="1">
    <location>
        <begin position="1"/>
        <end position="28"/>
    </location>
</feature>
<evidence type="ECO:0000313" key="2">
    <source>
        <dbReference type="EMBL" id="EFD42506.2"/>
    </source>
</evidence>
<name>A0A9P2H697_MYCTX</name>
<accession>A0A9P2H697</accession>
<proteinExistence type="predicted"/>
<dbReference type="Proteomes" id="UP000005088">
    <property type="component" value="Unassembled WGS sequence"/>
</dbReference>
<evidence type="ECO:0000256" key="1">
    <source>
        <dbReference type="SAM" id="MobiDB-lite"/>
    </source>
</evidence>
<feature type="compositionally biased region" description="Polar residues" evidence="1">
    <location>
        <begin position="1"/>
        <end position="11"/>
    </location>
</feature>
<evidence type="ECO:0000313" key="3">
    <source>
        <dbReference type="Proteomes" id="UP000005088"/>
    </source>
</evidence>
<feature type="non-terminal residue" evidence="2">
    <location>
        <position position="1"/>
    </location>
</feature>
<reference evidence="3" key="1">
    <citation type="submission" date="2009-03" db="EMBL/GenBank/DDBJ databases">
        <title>The Genome Sequence of Mycobacterium africanum strain K85 (originally listed here as Mycobacterium tuberculosis).</title>
        <authorList>
            <consortium name="The Broad Institute Genome Sequencing Platform"/>
            <person name="Small P."/>
            <person name="Gagneaux S."/>
            <person name="Hopewell P."/>
            <person name="Young S.K."/>
            <person name="Kodira C.D."/>
            <person name="Zeng Q."/>
            <person name="Koehrsen M."/>
            <person name="Alvarado L."/>
            <person name="Berlin A."/>
            <person name="Borenstein D."/>
            <person name="Chen Z."/>
            <person name="Engels R."/>
            <person name="Freedman E."/>
            <person name="Gellesch M."/>
            <person name="Goldberg J."/>
            <person name="Griggs A."/>
            <person name="Gujja S."/>
            <person name="Heiman D."/>
            <person name="Hepburn T."/>
            <person name="Howarth C."/>
            <person name="Jen D."/>
            <person name="Larson L."/>
            <person name="Lewis B."/>
            <person name="Mehta T."/>
            <person name="Park D."/>
            <person name="Pearson M."/>
            <person name="Roberts A."/>
            <person name="Saif S."/>
            <person name="Shea T."/>
            <person name="Shenoy N."/>
            <person name="Sisk P."/>
            <person name="Stolte C."/>
            <person name="Sykes S."/>
            <person name="Walk T."/>
            <person name="White J."/>
            <person name="Yandava C."/>
            <person name="Nusbaum C."/>
            <person name="Galagan J."/>
            <person name="Birren B."/>
        </authorList>
    </citation>
    <scope>NUCLEOTIDE SEQUENCE [LARGE SCALE GENOMIC DNA]</scope>
    <source>
        <strain evidence="3">K85</strain>
    </source>
</reference>
<dbReference type="AlphaFoldDB" id="A0A9P2H697"/>
<gene>
    <name evidence="2" type="ORF">TBOG_01341</name>
</gene>